<keyword evidence="1" id="KW-0732">Signal</keyword>
<proteinExistence type="predicted"/>
<organism evidence="2 3">
    <name type="scientific">Providencia alcalifaciens</name>
    <dbReference type="NCBI Taxonomy" id="126385"/>
    <lineage>
        <taxon>Bacteria</taxon>
        <taxon>Pseudomonadati</taxon>
        <taxon>Pseudomonadota</taxon>
        <taxon>Gammaproteobacteria</taxon>
        <taxon>Enterobacterales</taxon>
        <taxon>Morganellaceae</taxon>
        <taxon>Providencia</taxon>
    </lineage>
</organism>
<dbReference type="Proteomes" id="UP000295055">
    <property type="component" value="Unassembled WGS sequence"/>
</dbReference>
<dbReference type="EMBL" id="SMAS01000004">
    <property type="protein sequence ID" value="TCT34968.1"/>
    <property type="molecule type" value="Genomic_DNA"/>
</dbReference>
<dbReference type="GO" id="GO:0009289">
    <property type="term" value="C:pilus"/>
    <property type="evidence" value="ECO:0007669"/>
    <property type="project" value="InterPro"/>
</dbReference>
<dbReference type="AlphaFoldDB" id="A0A4R3NKY0"/>
<evidence type="ECO:0000313" key="2">
    <source>
        <dbReference type="EMBL" id="TCT34968.1"/>
    </source>
</evidence>
<comment type="caution">
    <text evidence="2">The sequence shown here is derived from an EMBL/GenBank/DDBJ whole genome shotgun (WGS) entry which is preliminary data.</text>
</comment>
<dbReference type="Gene3D" id="2.60.40.1090">
    <property type="entry name" value="Fimbrial-type adhesion domain"/>
    <property type="match status" value="1"/>
</dbReference>
<gene>
    <name evidence="2" type="ORF">EC835_104127</name>
</gene>
<protein>
    <submittedName>
        <fullName evidence="2">Fimbrial protein</fullName>
    </submittedName>
</protein>
<dbReference type="SUPFAM" id="SSF49401">
    <property type="entry name" value="Bacterial adhesins"/>
    <property type="match status" value="1"/>
</dbReference>
<dbReference type="RefSeq" id="WP_222717601.1">
    <property type="nucleotide sequence ID" value="NZ_JADSSX010000006.1"/>
</dbReference>
<evidence type="ECO:0000256" key="1">
    <source>
        <dbReference type="SAM" id="SignalP"/>
    </source>
</evidence>
<feature type="signal peptide" evidence="1">
    <location>
        <begin position="1"/>
        <end position="21"/>
    </location>
</feature>
<sequence>MNKYSYFLIASLFGFTGEMFAASNSVSINFDAHLYRRTCDVNLSESVVAYGKVKPQTIVDNDLGTSTALNRNVILTLANCSGLGTLNGSKVIVTGPSQVMNGEALFKESGSSGGVGIRLKADGKNKVSGDSVWDLSTTSNQGSQITVVTALSCGNCQNVQKIQLGTFKATMMFTVLAY</sequence>
<dbReference type="InterPro" id="IPR008966">
    <property type="entry name" value="Adhesion_dom_sf"/>
</dbReference>
<feature type="chain" id="PRO_5020513544" evidence="1">
    <location>
        <begin position="22"/>
        <end position="178"/>
    </location>
</feature>
<evidence type="ECO:0000313" key="3">
    <source>
        <dbReference type="Proteomes" id="UP000295055"/>
    </source>
</evidence>
<name>A0A4R3NKY0_9GAMM</name>
<dbReference type="GO" id="GO:0007155">
    <property type="term" value="P:cell adhesion"/>
    <property type="evidence" value="ECO:0007669"/>
    <property type="project" value="InterPro"/>
</dbReference>
<reference evidence="2 3" key="1">
    <citation type="submission" date="2019-03" db="EMBL/GenBank/DDBJ databases">
        <title>Genomic analyses of the natural microbiome of Caenorhabditis elegans.</title>
        <authorList>
            <person name="Samuel B."/>
        </authorList>
    </citation>
    <scope>NUCLEOTIDE SEQUENCE [LARGE SCALE GENOMIC DNA]</scope>
    <source>
        <strain evidence="2 3">JUb102</strain>
    </source>
</reference>
<accession>A0A4R3NKY0</accession>
<dbReference type="InterPro" id="IPR036937">
    <property type="entry name" value="Adhesion_dom_fimbrial_sf"/>
</dbReference>